<dbReference type="PRINTS" id="PR01438">
    <property type="entry name" value="UNVRSLSTRESS"/>
</dbReference>
<gene>
    <name evidence="4" type="ORF">KSX_68880</name>
</gene>
<dbReference type="PANTHER" id="PTHR46268:SF6">
    <property type="entry name" value="UNIVERSAL STRESS PROTEIN UP12"/>
    <property type="match status" value="1"/>
</dbReference>
<reference evidence="4" key="1">
    <citation type="submission" date="2020-10" db="EMBL/GenBank/DDBJ databases">
        <title>Taxonomic study of unclassified bacteria belonging to the class Ktedonobacteria.</title>
        <authorList>
            <person name="Yabe S."/>
            <person name="Wang C.M."/>
            <person name="Zheng Y."/>
            <person name="Sakai Y."/>
            <person name="Cavaletti L."/>
            <person name="Monciardini P."/>
            <person name="Donadio S."/>
        </authorList>
    </citation>
    <scope>NUCLEOTIDE SEQUENCE</scope>
    <source>
        <strain evidence="4">SOSP1-1</strain>
    </source>
</reference>
<name>A0A8J3MXM1_9CHLR</name>
<dbReference type="InterPro" id="IPR014729">
    <property type="entry name" value="Rossmann-like_a/b/a_fold"/>
</dbReference>
<feature type="domain" description="UspA" evidence="3">
    <location>
        <begin position="160"/>
        <end position="308"/>
    </location>
</feature>
<evidence type="ECO:0000259" key="3">
    <source>
        <dbReference type="Pfam" id="PF00582"/>
    </source>
</evidence>
<keyword evidence="5" id="KW-1185">Reference proteome</keyword>
<dbReference type="EMBL" id="BNJF01000004">
    <property type="protein sequence ID" value="GHO48725.1"/>
    <property type="molecule type" value="Genomic_DNA"/>
</dbReference>
<sequence length="339" mass="36743">MFHTILVPLDGSPQAGGVLPLAAGLARAQRGILILVRSLTFPIPSTCLSLKNEIVSPEMIDAEQRRVQAYLDQIATNRFFQNLEVRTKMAYGDPANAILDCAQQQHADLIVLCRHGAHSASQWILGSVAQKIARYSLIPVLVQTTGVPFLPEHAGVVHTLVPLDGSAFAEEALAPAIELSQNLSPSGTVIIHLLSVLPPFVQDGATGKEMSPLVREAQIYLKELEERLLRQASPHIQLKVTASLQCAVDVAQAIIEYSQHGHLADGQFTECDIIAMATHGRKGLARWAMGSIAERVLATTRHPLLLVRPNVIRQAHSVSRKPEGAFADHKRAGKGPNTQ</sequence>
<evidence type="ECO:0000256" key="2">
    <source>
        <dbReference type="SAM" id="MobiDB-lite"/>
    </source>
</evidence>
<evidence type="ECO:0000313" key="4">
    <source>
        <dbReference type="EMBL" id="GHO48725.1"/>
    </source>
</evidence>
<dbReference type="SUPFAM" id="SSF52402">
    <property type="entry name" value="Adenine nucleotide alpha hydrolases-like"/>
    <property type="match status" value="2"/>
</dbReference>
<comment type="similarity">
    <text evidence="1">Belongs to the universal stress protein A family.</text>
</comment>
<dbReference type="Pfam" id="PF00582">
    <property type="entry name" value="Usp"/>
    <property type="match status" value="2"/>
</dbReference>
<feature type="domain" description="UspA" evidence="3">
    <location>
        <begin position="1"/>
        <end position="142"/>
    </location>
</feature>
<dbReference type="InterPro" id="IPR006015">
    <property type="entry name" value="Universal_stress_UspA"/>
</dbReference>
<organism evidence="4 5">
    <name type="scientific">Ktedonospora formicarum</name>
    <dbReference type="NCBI Taxonomy" id="2778364"/>
    <lineage>
        <taxon>Bacteria</taxon>
        <taxon>Bacillati</taxon>
        <taxon>Chloroflexota</taxon>
        <taxon>Ktedonobacteria</taxon>
        <taxon>Ktedonobacterales</taxon>
        <taxon>Ktedonobacteraceae</taxon>
        <taxon>Ktedonospora</taxon>
    </lineage>
</organism>
<proteinExistence type="inferred from homology"/>
<dbReference type="Gene3D" id="3.40.50.620">
    <property type="entry name" value="HUPs"/>
    <property type="match status" value="2"/>
</dbReference>
<dbReference type="InterPro" id="IPR006016">
    <property type="entry name" value="UspA"/>
</dbReference>
<dbReference type="RefSeq" id="WP_220197901.1">
    <property type="nucleotide sequence ID" value="NZ_BNJF01000004.1"/>
</dbReference>
<evidence type="ECO:0000313" key="5">
    <source>
        <dbReference type="Proteomes" id="UP000612362"/>
    </source>
</evidence>
<protein>
    <submittedName>
        <fullName evidence="4">Universal stress protein UspA</fullName>
    </submittedName>
</protein>
<dbReference type="Proteomes" id="UP000612362">
    <property type="component" value="Unassembled WGS sequence"/>
</dbReference>
<dbReference type="PANTHER" id="PTHR46268">
    <property type="entry name" value="STRESS RESPONSE PROTEIN NHAX"/>
    <property type="match status" value="1"/>
</dbReference>
<dbReference type="CDD" id="cd00293">
    <property type="entry name" value="USP-like"/>
    <property type="match status" value="2"/>
</dbReference>
<comment type="caution">
    <text evidence="4">The sequence shown here is derived from an EMBL/GenBank/DDBJ whole genome shotgun (WGS) entry which is preliminary data.</text>
</comment>
<accession>A0A8J3MXM1</accession>
<evidence type="ECO:0000256" key="1">
    <source>
        <dbReference type="ARBA" id="ARBA00008791"/>
    </source>
</evidence>
<dbReference type="AlphaFoldDB" id="A0A8J3MXM1"/>
<feature type="region of interest" description="Disordered" evidence="2">
    <location>
        <begin position="317"/>
        <end position="339"/>
    </location>
</feature>
<feature type="compositionally biased region" description="Basic and acidic residues" evidence="2">
    <location>
        <begin position="320"/>
        <end position="330"/>
    </location>
</feature>